<keyword evidence="3" id="KW-1185">Reference proteome</keyword>
<proteinExistence type="predicted"/>
<evidence type="ECO:0000313" key="2">
    <source>
        <dbReference type="EMBL" id="AFV75812.1"/>
    </source>
</evidence>
<accession>K7RHG6</accession>
<protein>
    <submittedName>
        <fullName evidence="2">Putative component of anaerobic dehydrogenase</fullName>
    </submittedName>
</protein>
<dbReference type="SUPFAM" id="SSF89155">
    <property type="entry name" value="TorD-like"/>
    <property type="match status" value="1"/>
</dbReference>
<dbReference type="InterPro" id="IPR036411">
    <property type="entry name" value="TorD-like_sf"/>
</dbReference>
<dbReference type="PATRIC" id="fig|751945.3.peg.739"/>
<gene>
    <name evidence="2" type="ORF">Theos_0752</name>
</gene>
<dbReference type="Pfam" id="PF02613">
    <property type="entry name" value="Nitrate_red_del"/>
    <property type="match status" value="1"/>
</dbReference>
<dbReference type="KEGG" id="tos:Theos_0752"/>
<keyword evidence="1" id="KW-0143">Chaperone</keyword>
<dbReference type="EMBL" id="CP003249">
    <property type="protein sequence ID" value="AFV75812.1"/>
    <property type="molecule type" value="Genomic_DNA"/>
</dbReference>
<dbReference type="Proteomes" id="UP000000211">
    <property type="component" value="Chromosome"/>
</dbReference>
<dbReference type="STRING" id="751945.Theos_0752"/>
<organism evidence="2 3">
    <name type="scientific">Thermus oshimai JL-2</name>
    <dbReference type="NCBI Taxonomy" id="751945"/>
    <lineage>
        <taxon>Bacteria</taxon>
        <taxon>Thermotogati</taxon>
        <taxon>Deinococcota</taxon>
        <taxon>Deinococci</taxon>
        <taxon>Thermales</taxon>
        <taxon>Thermaceae</taxon>
        <taxon>Thermus</taxon>
    </lineage>
</organism>
<sequence length="173" mass="19124">MELLGWVVASAFAPPGEAFWQELELGTLEEALGELLGRKVALPHPPLEELQAAYTRLFVNHPAGAAAPPYTAYARDGVLFGPSYQALVRAFQEGGLEVQETWRDLPDHVASLGEAMALLAPRRPDLARWLLLNYLEPWVARYRPVVAQEDPTGFYSALMGFLEEALHGKKNLS</sequence>
<evidence type="ECO:0000313" key="3">
    <source>
        <dbReference type="Proteomes" id="UP000000211"/>
    </source>
</evidence>
<dbReference type="eggNOG" id="COG3381">
    <property type="taxonomic scope" value="Bacteria"/>
</dbReference>
<evidence type="ECO:0000256" key="1">
    <source>
        <dbReference type="ARBA" id="ARBA00023186"/>
    </source>
</evidence>
<dbReference type="OrthoDB" id="31957at2"/>
<dbReference type="InterPro" id="IPR050289">
    <property type="entry name" value="TorD/DmsD_chaperones"/>
</dbReference>
<dbReference type="InterPro" id="IPR020945">
    <property type="entry name" value="DMSO/NO3_reduct_chaperone"/>
</dbReference>
<reference evidence="2 3" key="1">
    <citation type="journal article" date="2013" name="Genome Announc.">
        <title>Whole Genome Sequencing of Thermus oshimai JL-2 and Thermus thermophilus JL-18, Incomplete Denitrifiers from the United States Great Basin.</title>
        <authorList>
            <person name="Murugapiran S.K."/>
            <person name="Huntemann M."/>
            <person name="Wei C.L."/>
            <person name="Han J."/>
            <person name="Detter J.C."/>
            <person name="Han C.S."/>
            <person name="Erkkila T.H."/>
            <person name="Teshima H."/>
            <person name="Chen A."/>
            <person name="Kyrpides N."/>
            <person name="Mavrommatis K."/>
            <person name="Markowitz V."/>
            <person name="Szeto E."/>
            <person name="Ivanova N."/>
            <person name="Pagani I."/>
            <person name="Lam J."/>
            <person name="McDonald A.I."/>
            <person name="Dodsworth J.A."/>
            <person name="Pati A."/>
            <person name="Goodwin L."/>
            <person name="Peters L."/>
            <person name="Pitluck S."/>
            <person name="Woyke T."/>
            <person name="Hedlund B.P."/>
        </authorList>
    </citation>
    <scope>NUCLEOTIDE SEQUENCE</scope>
    <source>
        <strain evidence="2 3">JL-2</strain>
    </source>
</reference>
<dbReference type="PANTHER" id="PTHR34227:SF1">
    <property type="entry name" value="DIMETHYL SULFOXIDE REDUCTASE CHAPERONE-RELATED"/>
    <property type="match status" value="1"/>
</dbReference>
<dbReference type="PANTHER" id="PTHR34227">
    <property type="entry name" value="CHAPERONE PROTEIN YCDY"/>
    <property type="match status" value="1"/>
</dbReference>
<dbReference type="AlphaFoldDB" id="K7RHG6"/>
<dbReference type="RefSeq" id="WP_016329005.1">
    <property type="nucleotide sequence ID" value="NC_019386.1"/>
</dbReference>
<dbReference type="Gene3D" id="1.10.3480.10">
    <property type="entry name" value="TorD-like"/>
    <property type="match status" value="1"/>
</dbReference>
<dbReference type="HOGENOM" id="CLU_1531829_0_0_0"/>
<name>K7RHG6_THEOS</name>